<evidence type="ECO:0000313" key="3">
    <source>
        <dbReference type="Proteomes" id="UP000019438"/>
    </source>
</evidence>
<dbReference type="Proteomes" id="UP000019438">
    <property type="component" value="Chromosome"/>
</dbReference>
<name>A0AAN0VFR4_9PROT</name>
<protein>
    <submittedName>
        <fullName evidence="2">Uncharacterized protein</fullName>
    </submittedName>
</protein>
<evidence type="ECO:0000256" key="1">
    <source>
        <dbReference type="SAM" id="Phobius"/>
    </source>
</evidence>
<reference evidence="3" key="1">
    <citation type="submission" date="2012-06" db="EMBL/GenBank/DDBJ databases">
        <title>Genome analysis of multiple Granulibacter bethesdensis isolates demonstrates substantial genome diversity.</title>
        <authorList>
            <person name="Greenberg D.E."/>
            <person name="Porcella S.F."/>
            <person name="Zarember K."/>
            <person name="Zelazny A.M."/>
            <person name="Bruno D."/>
            <person name="Martens C."/>
            <person name="Barbian K.D."/>
            <person name="Jaske E."/>
            <person name="Holland S.M."/>
        </authorList>
    </citation>
    <scope>NUCLEOTIDE SEQUENCE [LARGE SCALE GENOMIC DNA]</scope>
    <source>
        <strain evidence="3">CGDNIH3</strain>
    </source>
</reference>
<proteinExistence type="predicted"/>
<keyword evidence="1" id="KW-1133">Transmembrane helix</keyword>
<gene>
    <name evidence="2" type="ORF">GbCGDNIH3_0981</name>
</gene>
<feature type="transmembrane region" description="Helical" evidence="1">
    <location>
        <begin position="46"/>
        <end position="65"/>
    </location>
</feature>
<keyword evidence="1" id="KW-0812">Transmembrane</keyword>
<evidence type="ECO:0000313" key="2">
    <source>
        <dbReference type="EMBL" id="AHJ62814.1"/>
    </source>
</evidence>
<sequence length="69" mass="7535">MDEVPARECHSMAMQLSSYASGFMHSPVRSSVTASSPEQKDALKQALLFVFAIQTPIWAALYLLFSAGL</sequence>
<dbReference type="AlphaFoldDB" id="A0AAN0VFR4"/>
<dbReference type="KEGG" id="gbh:GbCGDNIH2_0981"/>
<dbReference type="EMBL" id="CP003181">
    <property type="protein sequence ID" value="AHJ62814.1"/>
    <property type="molecule type" value="Genomic_DNA"/>
</dbReference>
<dbReference type="KEGG" id="gbc:GbCGDNIH3_0981"/>
<organism evidence="2 3">
    <name type="scientific">Granulibacter bethesdensis</name>
    <dbReference type="NCBI Taxonomy" id="364410"/>
    <lineage>
        <taxon>Bacteria</taxon>
        <taxon>Pseudomonadati</taxon>
        <taxon>Pseudomonadota</taxon>
        <taxon>Alphaproteobacteria</taxon>
        <taxon>Acetobacterales</taxon>
        <taxon>Acetobacteraceae</taxon>
        <taxon>Granulibacter</taxon>
    </lineage>
</organism>
<accession>A0AAN0VFR4</accession>
<keyword evidence="1" id="KW-0472">Membrane</keyword>